<dbReference type="Proteomes" id="UP000019433">
    <property type="component" value="Chromosome"/>
</dbReference>
<dbReference type="EMBL" id="CP006571">
    <property type="protein sequence ID" value="AHK63049.1"/>
    <property type="molecule type" value="Genomic_DNA"/>
</dbReference>
<dbReference type="STRING" id="1229831.M832_01800"/>
<evidence type="ECO:0000313" key="2">
    <source>
        <dbReference type="Proteomes" id="UP000019433"/>
    </source>
</evidence>
<dbReference type="KEGG" id="cav:M832_01800"/>
<name>W8JL71_9CHLA</name>
<gene>
    <name evidence="1" type="ORF">M832_01800</name>
</gene>
<dbReference type="InterPro" id="IPR035407">
    <property type="entry name" value="DUF5399"/>
</dbReference>
<organism evidence="1 2">
    <name type="scientific">Chlamydia avium 10DC88</name>
    <dbReference type="NCBI Taxonomy" id="1229831"/>
    <lineage>
        <taxon>Bacteria</taxon>
        <taxon>Pseudomonadati</taxon>
        <taxon>Chlamydiota</taxon>
        <taxon>Chlamydiia</taxon>
        <taxon>Chlamydiales</taxon>
        <taxon>Chlamydiaceae</taxon>
        <taxon>Chlamydia/Chlamydophila group</taxon>
        <taxon>Chlamydia</taxon>
    </lineage>
</organism>
<dbReference type="RefSeq" id="WP_035392703.1">
    <property type="nucleotide sequence ID" value="NZ_CP006571.1"/>
</dbReference>
<dbReference type="Pfam" id="PF17377">
    <property type="entry name" value="DUF5399"/>
    <property type="match status" value="1"/>
</dbReference>
<accession>W8JL71</accession>
<sequence length="185" mass="21249">MVEIFNYSASVYEKHASNNKAVSDFRKEVHMEGVAIRDVAKHAQILDMTPKPSALSSLMQTNQKTHWAFFSPPENFYKQRFSTPYLAPSLGSPDQQDHDIEKISSYLKVLTRGKFSYQSRVTPFLAYGDQKEDHEDRKDHETEDLEEDVLVQEGKILLKAIDLGLKSSNIMIDYVISRIFQFVQG</sequence>
<evidence type="ECO:0000313" key="1">
    <source>
        <dbReference type="EMBL" id="AHK63049.1"/>
    </source>
</evidence>
<protein>
    <submittedName>
        <fullName evidence="1">Uncharacterized protein</fullName>
    </submittedName>
</protein>
<dbReference type="HOGENOM" id="CLU_126988_0_0_0"/>
<reference evidence="1 2" key="1">
    <citation type="journal article" date="2014" name="Syst. Appl. Microbiol.">
        <title>Evidence for the existence of two new members of the family Chlamydiaceae and proposal of Chlamydia avium sp. nov. and Chlamydia gallinacea sp. nov.</title>
        <authorList>
            <person name="Sachse K."/>
            <person name="Laroucau K."/>
            <person name="Riege K."/>
            <person name="Wehner S."/>
            <person name="Dilcher M."/>
            <person name="Creasy H.H."/>
            <person name="Weidmann M."/>
            <person name="Myers G."/>
            <person name="Vorimore F."/>
            <person name="Vicari N."/>
            <person name="Magnino S."/>
            <person name="Liebler-Tenorio E."/>
            <person name="Ruettger A."/>
            <person name="Bavoil P.M."/>
            <person name="Hufert F.T."/>
            <person name="Rossello-Mora R."/>
            <person name="Marz M."/>
        </authorList>
    </citation>
    <scope>NUCLEOTIDE SEQUENCE [LARGE SCALE GENOMIC DNA]</scope>
    <source>
        <strain evidence="1 2">10DC88</strain>
    </source>
</reference>
<proteinExistence type="predicted"/>
<dbReference type="AlphaFoldDB" id="W8JL71"/>
<dbReference type="PATRIC" id="fig|1229831.3.peg.183"/>